<comment type="caution">
    <text evidence="2">The sequence shown here is derived from an EMBL/GenBank/DDBJ whole genome shotgun (WGS) entry which is preliminary data.</text>
</comment>
<keyword evidence="3" id="KW-1185">Reference proteome</keyword>
<evidence type="ECO:0000313" key="2">
    <source>
        <dbReference type="EMBL" id="GAA4812713.1"/>
    </source>
</evidence>
<gene>
    <name evidence="2" type="ORF">GCM10023353_16940</name>
</gene>
<feature type="compositionally biased region" description="Gly residues" evidence="1">
    <location>
        <begin position="136"/>
        <end position="153"/>
    </location>
</feature>
<feature type="region of interest" description="Disordered" evidence="1">
    <location>
        <begin position="114"/>
        <end position="156"/>
    </location>
</feature>
<name>A0ABP9CJS9_9ACTN</name>
<evidence type="ECO:0000256" key="1">
    <source>
        <dbReference type="SAM" id="MobiDB-lite"/>
    </source>
</evidence>
<protein>
    <submittedName>
        <fullName evidence="2">Uncharacterized protein</fullName>
    </submittedName>
</protein>
<reference evidence="3" key="1">
    <citation type="journal article" date="2019" name="Int. J. Syst. Evol. Microbiol.">
        <title>The Global Catalogue of Microorganisms (GCM) 10K type strain sequencing project: providing services to taxonomists for standard genome sequencing and annotation.</title>
        <authorList>
            <consortium name="The Broad Institute Genomics Platform"/>
            <consortium name="The Broad Institute Genome Sequencing Center for Infectious Disease"/>
            <person name="Wu L."/>
            <person name="Ma J."/>
        </authorList>
    </citation>
    <scope>NUCLEOTIDE SEQUENCE [LARGE SCALE GENOMIC DNA]</scope>
    <source>
        <strain evidence="3">JCM 18542</strain>
    </source>
</reference>
<organism evidence="2 3">
    <name type="scientific">Tomitella cavernea</name>
    <dbReference type="NCBI Taxonomy" id="1387982"/>
    <lineage>
        <taxon>Bacteria</taxon>
        <taxon>Bacillati</taxon>
        <taxon>Actinomycetota</taxon>
        <taxon>Actinomycetes</taxon>
        <taxon>Mycobacteriales</taxon>
        <taxon>Tomitella</taxon>
    </lineage>
</organism>
<dbReference type="EMBL" id="BAABKQ010000001">
    <property type="protein sequence ID" value="GAA4812713.1"/>
    <property type="molecule type" value="Genomic_DNA"/>
</dbReference>
<proteinExistence type="predicted"/>
<evidence type="ECO:0000313" key="3">
    <source>
        <dbReference type="Proteomes" id="UP001500839"/>
    </source>
</evidence>
<accession>A0ABP9CJS9</accession>
<sequence>MRAWPSTLSQPWRNGSTWASNCARVGFESMDMYRGGAVGAAGCAVQFESPRRVADPRFVPAEPVGGVALSVLVARDDLQPRVLQRVGLATGHGLAGHPIGPCVRAVADGARVAGRPDGSGGRDACGVVDEGAQPFGPGGGSRNERQAGGGGGSGDERAQRIATRQFHGDLPPDPVRVCVVTRVMVVV</sequence>
<dbReference type="Proteomes" id="UP001500839">
    <property type="component" value="Unassembled WGS sequence"/>
</dbReference>